<dbReference type="InterPro" id="IPR041078">
    <property type="entry name" value="Plavaka"/>
</dbReference>
<evidence type="ECO:0000313" key="3">
    <source>
        <dbReference type="Proteomes" id="UP000015241"/>
    </source>
</evidence>
<protein>
    <submittedName>
        <fullName evidence="2">Uncharacterized protein</fullName>
    </submittedName>
</protein>
<proteinExistence type="predicted"/>
<dbReference type="InParanoid" id="S8FT08"/>
<feature type="region of interest" description="Disordered" evidence="1">
    <location>
        <begin position="732"/>
        <end position="759"/>
    </location>
</feature>
<dbReference type="Pfam" id="PF18759">
    <property type="entry name" value="Plavaka"/>
    <property type="match status" value="1"/>
</dbReference>
<dbReference type="STRING" id="743788.S8FT08"/>
<name>S8FT08_FOMSC</name>
<dbReference type="HOGENOM" id="CLU_006344_1_0_1"/>
<reference evidence="2 3" key="1">
    <citation type="journal article" date="2012" name="Science">
        <title>The Paleozoic origin of enzymatic lignin decomposition reconstructed from 31 fungal genomes.</title>
        <authorList>
            <person name="Floudas D."/>
            <person name="Binder M."/>
            <person name="Riley R."/>
            <person name="Barry K."/>
            <person name="Blanchette R.A."/>
            <person name="Henrissat B."/>
            <person name="Martinez A.T."/>
            <person name="Otillar R."/>
            <person name="Spatafora J.W."/>
            <person name="Yadav J.S."/>
            <person name="Aerts A."/>
            <person name="Benoit I."/>
            <person name="Boyd A."/>
            <person name="Carlson A."/>
            <person name="Copeland A."/>
            <person name="Coutinho P.M."/>
            <person name="de Vries R.P."/>
            <person name="Ferreira P."/>
            <person name="Findley K."/>
            <person name="Foster B."/>
            <person name="Gaskell J."/>
            <person name="Glotzer D."/>
            <person name="Gorecki P."/>
            <person name="Heitman J."/>
            <person name="Hesse C."/>
            <person name="Hori C."/>
            <person name="Igarashi K."/>
            <person name="Jurgens J.A."/>
            <person name="Kallen N."/>
            <person name="Kersten P."/>
            <person name="Kohler A."/>
            <person name="Kuees U."/>
            <person name="Kumar T.K.A."/>
            <person name="Kuo A."/>
            <person name="LaButti K."/>
            <person name="Larrondo L.F."/>
            <person name="Lindquist E."/>
            <person name="Ling A."/>
            <person name="Lombard V."/>
            <person name="Lucas S."/>
            <person name="Lundell T."/>
            <person name="Martin R."/>
            <person name="McLaughlin D.J."/>
            <person name="Morgenstern I."/>
            <person name="Morin E."/>
            <person name="Murat C."/>
            <person name="Nagy L.G."/>
            <person name="Nolan M."/>
            <person name="Ohm R.A."/>
            <person name="Patyshakuliyeva A."/>
            <person name="Rokas A."/>
            <person name="Ruiz-Duenas F.J."/>
            <person name="Sabat G."/>
            <person name="Salamov A."/>
            <person name="Samejima M."/>
            <person name="Schmutz J."/>
            <person name="Slot J.C."/>
            <person name="St John F."/>
            <person name="Stenlid J."/>
            <person name="Sun H."/>
            <person name="Sun S."/>
            <person name="Syed K."/>
            <person name="Tsang A."/>
            <person name="Wiebenga A."/>
            <person name="Young D."/>
            <person name="Pisabarro A."/>
            <person name="Eastwood D.C."/>
            <person name="Martin F."/>
            <person name="Cullen D."/>
            <person name="Grigoriev I.V."/>
            <person name="Hibbett D.S."/>
        </authorList>
    </citation>
    <scope>NUCLEOTIDE SEQUENCE</scope>
    <source>
        <strain evidence="3">FP-58527</strain>
    </source>
</reference>
<feature type="compositionally biased region" description="Acidic residues" evidence="1">
    <location>
        <begin position="744"/>
        <end position="757"/>
    </location>
</feature>
<feature type="compositionally biased region" description="Basic and acidic residues" evidence="1">
    <location>
        <begin position="732"/>
        <end position="743"/>
    </location>
</feature>
<keyword evidence="3" id="KW-1185">Reference proteome</keyword>
<dbReference type="AlphaFoldDB" id="S8FT08"/>
<dbReference type="OrthoDB" id="3199698at2759"/>
<sequence length="991" mass="111701">MLGDLNFARRAALWTHLGCLTGLAEQLEHPLGLDVDDEQFDPEDEVEVDEEELDLEPRDPRQAVYVHAEESIARHPHLSGKLRGPILHKTVHVELCPGRPCNAEGTDYLPEDLPPAPRNKPDNTDWTPFHSRLEFEVAEFLYKKDQMSQGHVTHLMDLWAASLIPYGAQPPFTNCDDMLASIDSITHGDAPWFCFEVSYEGPLPEGNVPSWMTEKYMVWTRDIRTILHIMIKNEDFDGEFNYSPYAELDPEGKHILTNLMSGNWAWRQADIIAEDPTTHGAMFVPVILGSDKTTVSVATGHNEYYPLYVSLGNVHNGVRRAHRNAVHVLAFLAIAKADKKDQDSEVFRLFKRQLYHTSISRILEPIRAAMSTPEVVCCPDSHFRKAIYGVGPNLLDYPEQALSAGVVEGWCPVCWGDHKALDCGLTKGRRTEELREALVKALDKKTLWNEYGIVASNIPYTNDLPRADIHELLSGDLLHQIIKPFKDHVVDWITEWINLEYGEAGGSIIMTEIDPFIVSSIGSPNLRLAVVPPFTGLRRFRQGRNFKQWTGDDSKALMKVLVRTKQIYLAAIKGLVPSELIRMVRAYLEFTYLIRHPVQTEDTLARCQAALTEYHEHREYLRTAGVRPEGFSIPRQHAHNHAPRHTWNFGTLHGLCTSITENKHIKAVKEPWRRSNHYEALGQMLLTNQRLDKLAAMRVDLEARGMLQGSCYGAALLSFLSGLDNANGGHAEEHVEAQAQREDEGVDLGEEEEEEGAVEGPTLEAYVELARRAAPGYPRTLEALGLHLGRLDLTHCVALFLAAQYGLDPSDPSTNLTPFTKPLMRVRVHHSAVATYHAPGDPSGVGGMRREHIRATPSWRSGAARYDCVFISKDPTLAGFRGLYAARVRLFLSFKYESKPYECAVVEWYVPVAEEPDEDTGMWVVEPEFNDDGVSGPFEVIHTDTIYRGAHMIGFYGEHFVPSALRASDSLDVFEAFFVNNWIDYHAHEHL</sequence>
<evidence type="ECO:0000256" key="1">
    <source>
        <dbReference type="SAM" id="MobiDB-lite"/>
    </source>
</evidence>
<organism evidence="2 3">
    <name type="scientific">Fomitopsis schrenkii</name>
    <name type="common">Brown rot fungus</name>
    <dbReference type="NCBI Taxonomy" id="2126942"/>
    <lineage>
        <taxon>Eukaryota</taxon>
        <taxon>Fungi</taxon>
        <taxon>Dikarya</taxon>
        <taxon>Basidiomycota</taxon>
        <taxon>Agaricomycotina</taxon>
        <taxon>Agaricomycetes</taxon>
        <taxon>Polyporales</taxon>
        <taxon>Fomitopsis</taxon>
    </lineage>
</organism>
<dbReference type="EMBL" id="KE504142">
    <property type="protein sequence ID" value="EPT01320.1"/>
    <property type="molecule type" value="Genomic_DNA"/>
</dbReference>
<gene>
    <name evidence="2" type="ORF">FOMPIDRAFT_40554</name>
</gene>
<dbReference type="eggNOG" id="ENOG502SM5A">
    <property type="taxonomic scope" value="Eukaryota"/>
</dbReference>
<accession>S8FT08</accession>
<evidence type="ECO:0000313" key="2">
    <source>
        <dbReference type="EMBL" id="EPT01320.1"/>
    </source>
</evidence>
<dbReference type="Proteomes" id="UP000015241">
    <property type="component" value="Unassembled WGS sequence"/>
</dbReference>